<dbReference type="GO" id="GO:0043138">
    <property type="term" value="F:3'-5' DNA helicase activity"/>
    <property type="evidence" value="ECO:0007669"/>
    <property type="project" value="TreeGrafter"/>
</dbReference>
<evidence type="ECO:0000313" key="7">
    <source>
        <dbReference type="Proteomes" id="UP000229901"/>
    </source>
</evidence>
<evidence type="ECO:0008006" key="8">
    <source>
        <dbReference type="Google" id="ProtNLM"/>
    </source>
</evidence>
<sequence length="630" mass="72625">MNKIAQITPLRKLPRDIDFFDYEIPEILAAAVKVGSLVEVPFKSSVVQGVVMAIVNTSKFKKLRAVTGVIDSQVTVSDWQVKLIKWFAEYYMYSLSSAVRMFVPEKPTRKYTEKPSVDNFAKVDTDLMVGADVLRLRKLLVTKGKEQNLIINHDPNKNDQLILSLIEQVIDSDKQIIIMVPHVEKIKDILQLIPARYNRKLVVIKSSLFRKKNAWHKTWRDIYTNKKNIIVGTRSAILVPTNKLTYIYINEAESVDYKNWDQNPRYDAINVAAKLASLTKAKLIISSAAPNIETYQPIAVNKQPIITLGKNLTPQELQIIDFKSVRRNEFTYYSPQLIENIKKSLAEDKRVILFLNKRGYSSQTRCNKCDFTLKCPSCSLPLVGIHQQMVCYHCKHKQPMTSKCPKCNKGELKDLGIGIDQVADNLKQIFPDVSLDDPTAKIYLATTLPAKKSVFKQVGFIGVITWDSMLYIADFRLATRFYQQLWTLCYLKRKWAPTAKILLQTALPESQTFHNIYQDYSRYYSEELGKRKLFSYPPYSKLMLIFIQNKVKNICQQEANEIYQQLMSQFGSVQAIKASAPYFAHRQMVRGQYRCNILLKIQGDDQIIRAWLKDKLPDYWTIDIDPINVV</sequence>
<dbReference type="GO" id="GO:0003677">
    <property type="term" value="F:DNA binding"/>
    <property type="evidence" value="ECO:0007669"/>
    <property type="project" value="UniProtKB-KW"/>
</dbReference>
<name>A0A2H0V6B8_9BACT</name>
<proteinExistence type="predicted"/>
<accession>A0A2H0V6B8</accession>
<evidence type="ECO:0000256" key="2">
    <source>
        <dbReference type="ARBA" id="ARBA00022840"/>
    </source>
</evidence>
<dbReference type="InterPro" id="IPR041236">
    <property type="entry name" value="PriA_C"/>
</dbReference>
<dbReference type="AlphaFoldDB" id="A0A2H0V6B8"/>
<comment type="caution">
    <text evidence="6">The sequence shown here is derived from an EMBL/GenBank/DDBJ whole genome shotgun (WGS) entry which is preliminary data.</text>
</comment>
<dbReference type="EMBL" id="PFAP01000002">
    <property type="protein sequence ID" value="PIR94612.1"/>
    <property type="molecule type" value="Genomic_DNA"/>
</dbReference>
<evidence type="ECO:0000256" key="1">
    <source>
        <dbReference type="ARBA" id="ARBA00022741"/>
    </source>
</evidence>
<dbReference type="Gene3D" id="3.40.50.300">
    <property type="entry name" value="P-loop containing nucleotide triphosphate hydrolases"/>
    <property type="match status" value="1"/>
</dbReference>
<feature type="domain" description="Primosomal protein N C-terminal" evidence="5">
    <location>
        <begin position="538"/>
        <end position="626"/>
    </location>
</feature>
<reference evidence="7" key="1">
    <citation type="submission" date="2017-09" db="EMBL/GenBank/DDBJ databases">
        <title>Depth-based differentiation of microbial function through sediment-hosted aquifers and enrichment of novel symbionts in the deep terrestrial subsurface.</title>
        <authorList>
            <person name="Probst A.J."/>
            <person name="Ladd B."/>
            <person name="Jarett J.K."/>
            <person name="Geller-Mcgrath D.E."/>
            <person name="Sieber C.M.K."/>
            <person name="Emerson J.B."/>
            <person name="Anantharaman K."/>
            <person name="Thomas B.C."/>
            <person name="Malmstrom R."/>
            <person name="Stieglmeier M."/>
            <person name="Klingl A."/>
            <person name="Woyke T."/>
            <person name="Ryan C.M."/>
            <person name="Banfield J.F."/>
        </authorList>
    </citation>
    <scope>NUCLEOTIDE SEQUENCE [LARGE SCALE GENOMIC DNA]</scope>
</reference>
<dbReference type="InterPro" id="IPR042115">
    <property type="entry name" value="PriA_3primeBD_sf"/>
</dbReference>
<dbReference type="GO" id="GO:0005524">
    <property type="term" value="F:ATP binding"/>
    <property type="evidence" value="ECO:0007669"/>
    <property type="project" value="UniProtKB-KW"/>
</dbReference>
<dbReference type="GO" id="GO:0006302">
    <property type="term" value="P:double-strand break repair"/>
    <property type="evidence" value="ECO:0007669"/>
    <property type="project" value="TreeGrafter"/>
</dbReference>
<dbReference type="InterPro" id="IPR027417">
    <property type="entry name" value="P-loop_NTPase"/>
</dbReference>
<keyword evidence="1" id="KW-0547">Nucleotide-binding</keyword>
<dbReference type="Proteomes" id="UP000229901">
    <property type="component" value="Unassembled WGS sequence"/>
</dbReference>
<dbReference type="InterPro" id="IPR041222">
    <property type="entry name" value="PriA_3primeBD"/>
</dbReference>
<dbReference type="GO" id="GO:0006310">
    <property type="term" value="P:DNA recombination"/>
    <property type="evidence" value="ECO:0007669"/>
    <property type="project" value="TreeGrafter"/>
</dbReference>
<evidence type="ECO:0000259" key="5">
    <source>
        <dbReference type="Pfam" id="PF18074"/>
    </source>
</evidence>
<keyword evidence="2" id="KW-0067">ATP-binding</keyword>
<feature type="domain" description="Primosomal protein N' 3' DNA-binding" evidence="4">
    <location>
        <begin position="19"/>
        <end position="104"/>
    </location>
</feature>
<dbReference type="Pfam" id="PF18074">
    <property type="entry name" value="PriA_C"/>
    <property type="match status" value="1"/>
</dbReference>
<evidence type="ECO:0000256" key="3">
    <source>
        <dbReference type="ARBA" id="ARBA00023125"/>
    </source>
</evidence>
<dbReference type="PANTHER" id="PTHR30580">
    <property type="entry name" value="PRIMOSOMAL PROTEIN N"/>
    <property type="match status" value="1"/>
</dbReference>
<gene>
    <name evidence="6" type="ORF">COT97_00470</name>
</gene>
<protein>
    <recommendedName>
        <fullName evidence="8">ATP-dependent helicase PriA</fullName>
    </recommendedName>
</protein>
<dbReference type="SUPFAM" id="SSF52540">
    <property type="entry name" value="P-loop containing nucleoside triphosphate hydrolases"/>
    <property type="match status" value="1"/>
</dbReference>
<dbReference type="Pfam" id="PF17764">
    <property type="entry name" value="PriA_3primeBD"/>
    <property type="match status" value="1"/>
</dbReference>
<keyword evidence="3" id="KW-0238">DNA-binding</keyword>
<dbReference type="PANTHER" id="PTHR30580:SF0">
    <property type="entry name" value="PRIMOSOMAL PROTEIN N"/>
    <property type="match status" value="1"/>
</dbReference>
<evidence type="ECO:0000259" key="4">
    <source>
        <dbReference type="Pfam" id="PF17764"/>
    </source>
</evidence>
<dbReference type="GO" id="GO:0006270">
    <property type="term" value="P:DNA replication initiation"/>
    <property type="evidence" value="ECO:0007669"/>
    <property type="project" value="TreeGrafter"/>
</dbReference>
<evidence type="ECO:0000313" key="6">
    <source>
        <dbReference type="EMBL" id="PIR94612.1"/>
    </source>
</evidence>
<dbReference type="Gene3D" id="3.40.1440.60">
    <property type="entry name" value="PriA, 3(prime) DNA-binding domain"/>
    <property type="match status" value="1"/>
</dbReference>
<organism evidence="6 7">
    <name type="scientific">Candidatus Falkowbacteria bacterium CG10_big_fil_rev_8_21_14_0_10_39_11</name>
    <dbReference type="NCBI Taxonomy" id="1974565"/>
    <lineage>
        <taxon>Bacteria</taxon>
        <taxon>Candidatus Falkowiibacteriota</taxon>
    </lineage>
</organism>